<evidence type="ECO:0000313" key="2">
    <source>
        <dbReference type="EMBL" id="ROQ19555.1"/>
    </source>
</evidence>
<dbReference type="AlphaFoldDB" id="A0A3N1NTN6"/>
<dbReference type="EMBL" id="RJUK01000001">
    <property type="protein sequence ID" value="ROQ19555.1"/>
    <property type="molecule type" value="Genomic_DNA"/>
</dbReference>
<sequence>MAMTSSRPYMIRALYEWIVDNGCTPYILVDAQGQGVEVPQQHVNKDGQIVLNINPTAVKDLFIGLEQINFNARFGGIPTDLVIPCGSVLGIYARENGQGMVFEHEPNPEPPKPDSEPKKDAQKRPNLKVVK</sequence>
<dbReference type="GO" id="GO:0005840">
    <property type="term" value="C:ribosome"/>
    <property type="evidence" value="ECO:0007669"/>
    <property type="project" value="TreeGrafter"/>
</dbReference>
<comment type="caution">
    <text evidence="2">The sequence shown here is derived from an EMBL/GenBank/DDBJ whole genome shotgun (WGS) entry which is preliminary data.</text>
</comment>
<organism evidence="2 3">
    <name type="scientific">Marinimicrobium koreense</name>
    <dbReference type="NCBI Taxonomy" id="306545"/>
    <lineage>
        <taxon>Bacteria</taxon>
        <taxon>Pseudomonadati</taxon>
        <taxon>Pseudomonadota</taxon>
        <taxon>Gammaproteobacteria</taxon>
        <taxon>Cellvibrionales</taxon>
        <taxon>Cellvibrionaceae</taxon>
        <taxon>Marinimicrobium</taxon>
    </lineage>
</organism>
<evidence type="ECO:0000313" key="3">
    <source>
        <dbReference type="Proteomes" id="UP000273643"/>
    </source>
</evidence>
<dbReference type="Proteomes" id="UP000273643">
    <property type="component" value="Unassembled WGS sequence"/>
</dbReference>
<dbReference type="SUPFAM" id="SSF101738">
    <property type="entry name" value="SspB-like"/>
    <property type="match status" value="1"/>
</dbReference>
<keyword evidence="3" id="KW-1185">Reference proteome</keyword>
<dbReference type="PIRSF" id="PIRSF005276">
    <property type="entry name" value="SspB"/>
    <property type="match status" value="1"/>
</dbReference>
<accession>A0A3N1NTN6</accession>
<reference evidence="2 3" key="1">
    <citation type="submission" date="2018-11" db="EMBL/GenBank/DDBJ databases">
        <title>Genomic Encyclopedia of Type Strains, Phase IV (KMG-IV): sequencing the most valuable type-strain genomes for metagenomic binning, comparative biology and taxonomic classification.</title>
        <authorList>
            <person name="Goeker M."/>
        </authorList>
    </citation>
    <scope>NUCLEOTIDE SEQUENCE [LARGE SCALE GENOMIC DNA]</scope>
    <source>
        <strain evidence="2 3">DSM 16974</strain>
    </source>
</reference>
<evidence type="ECO:0000256" key="1">
    <source>
        <dbReference type="SAM" id="MobiDB-lite"/>
    </source>
</evidence>
<dbReference type="GO" id="GO:0045732">
    <property type="term" value="P:positive regulation of protein catabolic process"/>
    <property type="evidence" value="ECO:0007669"/>
    <property type="project" value="TreeGrafter"/>
</dbReference>
<gene>
    <name evidence="2" type="ORF">EDC38_0139</name>
</gene>
<protein>
    <submittedName>
        <fullName evidence="2">Stringent starvation protein B</fullName>
    </submittedName>
</protein>
<dbReference type="Pfam" id="PF04386">
    <property type="entry name" value="SspB"/>
    <property type="match status" value="1"/>
</dbReference>
<proteinExistence type="predicted"/>
<dbReference type="Gene3D" id="2.30.30.220">
    <property type="entry name" value="SspB-like"/>
    <property type="match status" value="1"/>
</dbReference>
<feature type="region of interest" description="Disordered" evidence="1">
    <location>
        <begin position="99"/>
        <end position="131"/>
    </location>
</feature>
<dbReference type="OrthoDB" id="9797358at2"/>
<feature type="compositionally biased region" description="Basic and acidic residues" evidence="1">
    <location>
        <begin position="102"/>
        <end position="123"/>
    </location>
</feature>
<dbReference type="PANTHER" id="PTHR37486:SF1">
    <property type="entry name" value="STRINGENT STARVATION PROTEIN B"/>
    <property type="match status" value="1"/>
</dbReference>
<dbReference type="PANTHER" id="PTHR37486">
    <property type="entry name" value="STRINGENT STARVATION PROTEIN B"/>
    <property type="match status" value="1"/>
</dbReference>
<dbReference type="RefSeq" id="WP_024459587.1">
    <property type="nucleotide sequence ID" value="NZ_JBHYFO010000003.1"/>
</dbReference>
<dbReference type="NCBIfam" id="NF008769">
    <property type="entry name" value="PRK11798.2-5"/>
    <property type="match status" value="1"/>
</dbReference>
<dbReference type="GO" id="GO:0005829">
    <property type="term" value="C:cytosol"/>
    <property type="evidence" value="ECO:0007669"/>
    <property type="project" value="TreeGrafter"/>
</dbReference>
<name>A0A3N1NTN6_9GAMM</name>
<dbReference type="InterPro" id="IPR007481">
    <property type="entry name" value="SspB"/>
</dbReference>
<dbReference type="InterPro" id="IPR036760">
    <property type="entry name" value="SspB-like_sf"/>
</dbReference>